<keyword evidence="3" id="KW-1185">Reference proteome</keyword>
<reference evidence="2 3" key="1">
    <citation type="submission" date="2016-03" db="EMBL/GenBank/DDBJ databases">
        <authorList>
            <person name="Ploux O."/>
        </authorList>
    </citation>
    <scope>NUCLEOTIDE SEQUENCE [LARGE SCALE GENOMIC DNA]</scope>
    <source>
        <strain evidence="2 3">URUG2</strain>
    </source>
</reference>
<keyword evidence="1" id="KW-0472">Membrane</keyword>
<proteinExistence type="predicted"/>
<evidence type="ECO:0000313" key="2">
    <source>
        <dbReference type="EMBL" id="CZT18039.1"/>
    </source>
</evidence>
<dbReference type="GeneID" id="35599065"/>
<evidence type="ECO:0000256" key="1">
    <source>
        <dbReference type="SAM" id="Phobius"/>
    </source>
</evidence>
<evidence type="ECO:0000313" key="3">
    <source>
        <dbReference type="Proteomes" id="UP000225277"/>
    </source>
</evidence>
<feature type="transmembrane region" description="Helical" evidence="1">
    <location>
        <begin position="52"/>
        <end position="72"/>
    </location>
</feature>
<dbReference type="AlphaFoldDB" id="A0A2D3V960"/>
<protein>
    <submittedName>
        <fullName evidence="2">Uncharacterized protein</fullName>
    </submittedName>
</protein>
<gene>
    <name evidence="2" type="ORF">RCC_03877</name>
</gene>
<dbReference type="Proteomes" id="UP000225277">
    <property type="component" value="Unassembled WGS sequence"/>
</dbReference>
<accession>A0A2D3V960</accession>
<dbReference type="RefSeq" id="XP_023624929.1">
    <property type="nucleotide sequence ID" value="XM_023769161.1"/>
</dbReference>
<dbReference type="EMBL" id="FJUY01000005">
    <property type="protein sequence ID" value="CZT18039.1"/>
    <property type="molecule type" value="Genomic_DNA"/>
</dbReference>
<organism evidence="2 3">
    <name type="scientific">Ramularia collo-cygni</name>
    <dbReference type="NCBI Taxonomy" id="112498"/>
    <lineage>
        <taxon>Eukaryota</taxon>
        <taxon>Fungi</taxon>
        <taxon>Dikarya</taxon>
        <taxon>Ascomycota</taxon>
        <taxon>Pezizomycotina</taxon>
        <taxon>Dothideomycetes</taxon>
        <taxon>Dothideomycetidae</taxon>
        <taxon>Mycosphaerellales</taxon>
        <taxon>Mycosphaerellaceae</taxon>
        <taxon>Ramularia</taxon>
    </lineage>
</organism>
<sequence length="216" mass="23496">MNRKNQSTENVGVCMSVYKPTLDLTSCSHSATYSEIKELLPPYNPNQSTHHIIITMQFLAIIALFASSALAAKYAPGTACHSNVECNMKCLDAKWVILHEDGADILACDLNTPDPTQYYLTACRRHYGRKLPEGVSPDQAIDGPIMVDGEMTSKACAAVGGRTCNKSCSISHKRSAENESRAAWEKACRAAGAPIPSFVRYDSKKSVEESAACNKM</sequence>
<name>A0A2D3V960_9PEZI</name>
<keyword evidence="1" id="KW-0812">Transmembrane</keyword>
<keyword evidence="1" id="KW-1133">Transmembrane helix</keyword>